<accession>A0AAW3YPI5</accession>
<name>A0AAW3YPI5_9GAMM</name>
<reference evidence="2" key="1">
    <citation type="submission" date="2020-09" db="EMBL/GenBank/DDBJ databases">
        <authorList>
            <person name="Palma L."/>
            <person name="Caballero P."/>
            <person name="Berry C."/>
            <person name="Del Valle E."/>
        </authorList>
    </citation>
    <scope>NUCLEOTIDE SEQUENCE</scope>
    <source>
        <strain evidence="2">M</strain>
    </source>
</reference>
<proteinExistence type="predicted"/>
<dbReference type="AlphaFoldDB" id="A0AAW3YPI5"/>
<comment type="caution">
    <text evidence="2">The sequence shown here is derived from an EMBL/GenBank/DDBJ whole genome shotgun (WGS) entry which is preliminary data.</text>
</comment>
<dbReference type="InterPro" id="IPR054246">
    <property type="entry name" value="DUF6973"/>
</dbReference>
<reference evidence="2" key="2">
    <citation type="journal article" date="2024" name="Toxins">
        <title>Genome Sequence Analysis of Native Xenorhabdus Strains Isolated from Entomopathogenic Nematodes in Argentina.</title>
        <authorList>
            <person name="Palma L."/>
            <person name="Frizzo L."/>
            <person name="Kaiser S."/>
            <person name="Berry C."/>
            <person name="Caballero P."/>
            <person name="Bode H.B."/>
            <person name="Del Valle E.E."/>
        </authorList>
    </citation>
    <scope>NUCLEOTIDE SEQUENCE</scope>
    <source>
        <strain evidence="2">M</strain>
    </source>
</reference>
<dbReference type="Pfam" id="PF22322">
    <property type="entry name" value="DUF6973"/>
    <property type="match status" value="1"/>
</dbReference>
<dbReference type="Proteomes" id="UP001193920">
    <property type="component" value="Unassembled WGS sequence"/>
</dbReference>
<evidence type="ECO:0000313" key="2">
    <source>
        <dbReference type="EMBL" id="MBD2799925.1"/>
    </source>
</evidence>
<organism evidence="2">
    <name type="scientific">Xenorhabdus szentirmaii</name>
    <dbReference type="NCBI Taxonomy" id="290112"/>
    <lineage>
        <taxon>Bacteria</taxon>
        <taxon>Pseudomonadati</taxon>
        <taxon>Pseudomonadota</taxon>
        <taxon>Gammaproteobacteria</taxon>
        <taxon>Enterobacterales</taxon>
        <taxon>Morganellaceae</taxon>
        <taxon>Xenorhabdus</taxon>
    </lineage>
</organism>
<sequence>MAYNFEKRRKREEDMKRFEEITDLEYPEILSAIDKEIKHNEKNIRDITVYLENNKNILTEDVIDSELLEIEYNRDCIEFNKISKEFKYCLQIKKVTPEERLVCTEISDKYDKWYNVKIKKFVETLFLEKIISEKSGKKRDSYSKLPTEEEIRFVLSHPIAAKAIGEFKRGEKNITTNAIRFSTQGRGDYILAPKFRAIFEARGSEVNAFRHVVWISTIAAQYGEEIAQHIGNAHEGLWGKMPEKFYKKVDLNKRVFDDMEQADSAVDILNNQIARELGAKSDSKSMKQLSLRALDHFYHHGLYVFTNYEFDLENNDENDVNYSIEIGKRKITDKKYNYMRDLFNQLDDNGMLPPGFELDSTGKIVPIK</sequence>
<gene>
    <name evidence="2" type="ORF">ID854_05505</name>
</gene>
<dbReference type="RefSeq" id="WP_323868584.1">
    <property type="nucleotide sequence ID" value="NZ_JACXBF010000126.1"/>
</dbReference>
<feature type="domain" description="DUF6973" evidence="1">
    <location>
        <begin position="202"/>
        <end position="290"/>
    </location>
</feature>
<protein>
    <recommendedName>
        <fullName evidence="1">DUF6973 domain-containing protein</fullName>
    </recommendedName>
</protein>
<evidence type="ECO:0000259" key="1">
    <source>
        <dbReference type="Pfam" id="PF22322"/>
    </source>
</evidence>
<dbReference type="EMBL" id="JACXBF010000126">
    <property type="protein sequence ID" value="MBD2799925.1"/>
    <property type="molecule type" value="Genomic_DNA"/>
</dbReference>